<dbReference type="InterPro" id="IPR052511">
    <property type="entry name" value="ATP-dep_Helicase"/>
</dbReference>
<dbReference type="InterPro" id="IPR013701">
    <property type="entry name" value="Lhr-like_DEAD/DEAH_assoc"/>
</dbReference>
<gene>
    <name evidence="2" type="ORF">DRJ31_08655</name>
</gene>
<organism evidence="2 3">
    <name type="scientific">Thermoproteota archaeon</name>
    <dbReference type="NCBI Taxonomy" id="2056631"/>
    <lineage>
        <taxon>Archaea</taxon>
        <taxon>Thermoproteota</taxon>
    </lineage>
</organism>
<evidence type="ECO:0000313" key="2">
    <source>
        <dbReference type="EMBL" id="RLE47562.1"/>
    </source>
</evidence>
<evidence type="ECO:0000259" key="1">
    <source>
        <dbReference type="Pfam" id="PF08494"/>
    </source>
</evidence>
<dbReference type="Pfam" id="PF08494">
    <property type="entry name" value="DEAD_assoc"/>
    <property type="match status" value="1"/>
</dbReference>
<name>A0A497EN57_9CREN</name>
<dbReference type="EMBL" id="QMQV01000119">
    <property type="protein sequence ID" value="RLE47562.1"/>
    <property type="molecule type" value="Genomic_DNA"/>
</dbReference>
<reference evidence="2 3" key="1">
    <citation type="submission" date="2018-06" db="EMBL/GenBank/DDBJ databases">
        <title>Extensive metabolic versatility and redundancy in microbially diverse, dynamic hydrothermal sediments.</title>
        <authorList>
            <person name="Dombrowski N."/>
            <person name="Teske A."/>
            <person name="Baker B.J."/>
        </authorList>
    </citation>
    <scope>NUCLEOTIDE SEQUENCE [LARGE SCALE GENOMIC DNA]</scope>
    <source>
        <strain evidence="2">B66_G16</strain>
    </source>
</reference>
<proteinExistence type="predicted"/>
<comment type="caution">
    <text evidence="2">The sequence shown here is derived from an EMBL/GenBank/DDBJ whole genome shotgun (WGS) entry which is preliminary data.</text>
</comment>
<feature type="domain" description="Lhr-like DEAD/H associated" evidence="1">
    <location>
        <begin position="4"/>
        <end position="146"/>
    </location>
</feature>
<accession>A0A497EN57</accession>
<dbReference type="GO" id="GO:0016887">
    <property type="term" value="F:ATP hydrolysis activity"/>
    <property type="evidence" value="ECO:0007669"/>
    <property type="project" value="TreeGrafter"/>
</dbReference>
<sequence length="184" mass="21132">MRIKRNIMVTVGDSGFILTLPPGVRVDVENLVNSLRSDEIRSVLSEAVKKTELVRRRFRHCATRALMVLRNYKGHEVKVARQQMNAQILLSVVEDIPDFPVLKEAIREVLEDVMDVNNAINVLKSVELRMRRFVILPPYDLPSPFAHDLLLIGMSDVVLMEDRKELLKRLYDEVMARAREKGVA</sequence>
<evidence type="ECO:0000313" key="3">
    <source>
        <dbReference type="Proteomes" id="UP000278475"/>
    </source>
</evidence>
<dbReference type="GO" id="GO:0005524">
    <property type="term" value="F:ATP binding"/>
    <property type="evidence" value="ECO:0007669"/>
    <property type="project" value="InterPro"/>
</dbReference>
<protein>
    <recommendedName>
        <fullName evidence="1">Lhr-like DEAD/H associated domain-containing protein</fullName>
    </recommendedName>
</protein>
<dbReference type="PANTHER" id="PTHR47962:SF6">
    <property type="entry name" value="LARGE HELICASE-RELATED PROTEIN"/>
    <property type="match status" value="1"/>
</dbReference>
<dbReference type="Proteomes" id="UP000278475">
    <property type="component" value="Unassembled WGS sequence"/>
</dbReference>
<dbReference type="PANTHER" id="PTHR47962">
    <property type="entry name" value="ATP-DEPENDENT HELICASE LHR-RELATED-RELATED"/>
    <property type="match status" value="1"/>
</dbReference>
<dbReference type="AlphaFoldDB" id="A0A497EN57"/>
<dbReference type="GO" id="GO:0003677">
    <property type="term" value="F:DNA binding"/>
    <property type="evidence" value="ECO:0007669"/>
    <property type="project" value="TreeGrafter"/>
</dbReference>